<feature type="chain" id="PRO_5003003037" evidence="1">
    <location>
        <begin position="22"/>
        <end position="135"/>
    </location>
</feature>
<evidence type="ECO:0000256" key="1">
    <source>
        <dbReference type="SAM" id="SignalP"/>
    </source>
</evidence>
<protein>
    <submittedName>
        <fullName evidence="2">Soluble diheme cytochrome c</fullName>
    </submittedName>
</protein>
<accession>C9WLW1</accession>
<name>C9WLW1_9RHOB</name>
<feature type="signal peptide" evidence="1">
    <location>
        <begin position="1"/>
        <end position="21"/>
    </location>
</feature>
<organism evidence="2">
    <name type="scientific">Cereibacter changlensis</name>
    <dbReference type="NCBI Taxonomy" id="402884"/>
    <lineage>
        <taxon>Bacteria</taxon>
        <taxon>Pseudomonadati</taxon>
        <taxon>Pseudomonadota</taxon>
        <taxon>Alphaproteobacteria</taxon>
        <taxon>Rhodobacterales</taxon>
        <taxon>Paracoccaceae</taxon>
        <taxon>Cereibacter</taxon>
    </lineage>
</organism>
<gene>
    <name evidence="2" type="primary">shpC</name>
</gene>
<feature type="non-terminal residue" evidence="2">
    <location>
        <position position="135"/>
    </location>
</feature>
<dbReference type="Pfam" id="PF09626">
    <property type="entry name" value="DHC"/>
    <property type="match status" value="1"/>
</dbReference>
<reference evidence="2" key="1">
    <citation type="submission" date="2009-02" db="EMBL/GenBank/DDBJ databases">
        <title>Occurrence of Sphaeroides heme protein and diheme cytochrome C in the purple photosynthetic bacteria family Rhodobacteraceae.</title>
        <authorList>
            <person name="Meyer T.E."/>
            <person name="Kyndt J.A."/>
            <person name="Cusanovich M.A."/>
        </authorList>
    </citation>
    <scope>NUCLEOTIDE SEQUENCE</scope>
    <source>
        <strain evidence="2">JA139</strain>
    </source>
</reference>
<dbReference type="EMBL" id="FJ717742">
    <property type="protein sequence ID" value="ACN69102.1"/>
    <property type="molecule type" value="Genomic_DNA"/>
</dbReference>
<dbReference type="InterPro" id="IPR018588">
    <property type="entry name" value="Dihaem_cytochrome-c"/>
</dbReference>
<dbReference type="AlphaFoldDB" id="C9WLW1"/>
<evidence type="ECO:0000313" key="2">
    <source>
        <dbReference type="EMBL" id="ACN69102.1"/>
    </source>
</evidence>
<sequence length="135" mass="14565">MRIRTLALAALLLPLTAFSLAADEDGEEAEREGGRAAMVVTHAATKAECSACHIAYPAGFLPVRSWRAIMTTLEDHFGEDASLDETTRADIEAYLVANAPDASGGRPLRGVDPSATPLRITELAWFTREHSREVS</sequence>
<proteinExistence type="predicted"/>
<keyword evidence="1" id="KW-0732">Signal</keyword>